<keyword evidence="1" id="KW-0433">Leucine-rich repeat</keyword>
<dbReference type="Proteomes" id="UP001497623">
    <property type="component" value="Unassembled WGS sequence"/>
</dbReference>
<name>A0AAV2PZE7_MEGNR</name>
<reference evidence="8 9" key="1">
    <citation type="submission" date="2024-05" db="EMBL/GenBank/DDBJ databases">
        <authorList>
            <person name="Wallberg A."/>
        </authorList>
    </citation>
    <scope>NUCLEOTIDE SEQUENCE [LARGE SCALE GENOMIC DNA]</scope>
</reference>
<sequence>MPYQWVIRLWLCKAWLWMYLIQISRAFCPSGCTCDETVPSVSCEGAKMDVVPILLNPRIESLNLVDNEIRSVSQAFVFYEKLQKLDISNNRIHTLGSNNFEEQRRLQELLIARNNITELLLKSFSGLSDLILLDLSYNNIKNLPIGIFSQLPSLKFLLLAHNRLHTITVHTLRGIQSLHVLDLCDNIFRYVPTKALVELRNLKFLNLCRNRLTTIDALAFPNEALNKLSLESNSIQSIDDSAFSRLQQLQMLDLSDNFLSEVPTAALSTLTMLDSLKLSKNNFTRINSNTFQSLVNLKVLYVSWCPHFKSIHPMAFSKCTKLRTLKMAHNPLLTYIPPGLLSSLPRLHILDLRSNGLQGLSESSLPWASVASLDIRNNPLRCNCSLSWLANILAQPNASLATPDVQCHAPDKLKNVYLSRLSPGELQCPGRLHVIVGIIVVSFSCILIAALIIALFRFHKQHQREKNKQEWTPRTMQLWECDEGHHPSRRVVHNDYIHHHPGMSKSKMNGTPTDQLKHSYIIADEYEDHTYATIKKDTVTEI</sequence>
<feature type="domain" description="LRRCT" evidence="7">
    <location>
        <begin position="378"/>
        <end position="429"/>
    </location>
</feature>
<keyword evidence="2 6" id="KW-0732">Signal</keyword>
<dbReference type="Pfam" id="PF00560">
    <property type="entry name" value="LRR_1"/>
    <property type="match status" value="1"/>
</dbReference>
<dbReference type="Gene3D" id="3.80.10.10">
    <property type="entry name" value="Ribonuclease Inhibitor"/>
    <property type="match status" value="3"/>
</dbReference>
<keyword evidence="5" id="KW-0812">Transmembrane</keyword>
<dbReference type="PROSITE" id="PS51450">
    <property type="entry name" value="LRR"/>
    <property type="match status" value="4"/>
</dbReference>
<comment type="caution">
    <text evidence="8">The sequence shown here is derived from an EMBL/GenBank/DDBJ whole genome shotgun (WGS) entry which is preliminary data.</text>
</comment>
<feature type="transmembrane region" description="Helical" evidence="5">
    <location>
        <begin position="432"/>
        <end position="456"/>
    </location>
</feature>
<dbReference type="InterPro" id="IPR000483">
    <property type="entry name" value="Cys-rich_flank_reg_C"/>
</dbReference>
<dbReference type="SUPFAM" id="SSF52058">
    <property type="entry name" value="L domain-like"/>
    <property type="match status" value="1"/>
</dbReference>
<dbReference type="PANTHER" id="PTHR45712">
    <property type="entry name" value="AGAP008170-PA"/>
    <property type="match status" value="1"/>
</dbReference>
<dbReference type="PANTHER" id="PTHR45712:SF22">
    <property type="entry name" value="INSULIN-LIKE GROWTH FACTOR-BINDING PROTEIN COMPLEX ACID LABILE SUBUNIT"/>
    <property type="match status" value="1"/>
</dbReference>
<evidence type="ECO:0000256" key="2">
    <source>
        <dbReference type="ARBA" id="ARBA00022729"/>
    </source>
</evidence>
<feature type="chain" id="PRO_5043348759" description="LRRCT domain-containing protein" evidence="6">
    <location>
        <begin position="27"/>
        <end position="542"/>
    </location>
</feature>
<keyword evidence="4" id="KW-0325">Glycoprotein</keyword>
<keyword evidence="3" id="KW-0677">Repeat</keyword>
<dbReference type="InterPro" id="IPR001611">
    <property type="entry name" value="Leu-rich_rpt"/>
</dbReference>
<evidence type="ECO:0000256" key="1">
    <source>
        <dbReference type="ARBA" id="ARBA00022614"/>
    </source>
</evidence>
<dbReference type="Pfam" id="PF13855">
    <property type="entry name" value="LRR_8"/>
    <property type="match status" value="3"/>
</dbReference>
<feature type="signal peptide" evidence="6">
    <location>
        <begin position="1"/>
        <end position="26"/>
    </location>
</feature>
<evidence type="ECO:0000313" key="8">
    <source>
        <dbReference type="EMBL" id="CAL4066456.1"/>
    </source>
</evidence>
<proteinExistence type="predicted"/>
<evidence type="ECO:0000259" key="7">
    <source>
        <dbReference type="SMART" id="SM00082"/>
    </source>
</evidence>
<dbReference type="EMBL" id="CAXKWB010002251">
    <property type="protein sequence ID" value="CAL4066456.1"/>
    <property type="molecule type" value="Genomic_DNA"/>
</dbReference>
<evidence type="ECO:0000256" key="3">
    <source>
        <dbReference type="ARBA" id="ARBA00022737"/>
    </source>
</evidence>
<evidence type="ECO:0000256" key="5">
    <source>
        <dbReference type="SAM" id="Phobius"/>
    </source>
</evidence>
<dbReference type="SMART" id="SM00082">
    <property type="entry name" value="LRRCT"/>
    <property type="match status" value="1"/>
</dbReference>
<organism evidence="8 9">
    <name type="scientific">Meganyctiphanes norvegica</name>
    <name type="common">Northern krill</name>
    <name type="synonym">Thysanopoda norvegica</name>
    <dbReference type="NCBI Taxonomy" id="48144"/>
    <lineage>
        <taxon>Eukaryota</taxon>
        <taxon>Metazoa</taxon>
        <taxon>Ecdysozoa</taxon>
        <taxon>Arthropoda</taxon>
        <taxon>Crustacea</taxon>
        <taxon>Multicrustacea</taxon>
        <taxon>Malacostraca</taxon>
        <taxon>Eumalacostraca</taxon>
        <taxon>Eucarida</taxon>
        <taxon>Euphausiacea</taxon>
        <taxon>Euphausiidae</taxon>
        <taxon>Meganyctiphanes</taxon>
    </lineage>
</organism>
<dbReference type="SMART" id="SM00369">
    <property type="entry name" value="LRR_TYP"/>
    <property type="match status" value="11"/>
</dbReference>
<accession>A0AAV2PZE7</accession>
<protein>
    <recommendedName>
        <fullName evidence="7">LRRCT domain-containing protein</fullName>
    </recommendedName>
</protein>
<keyword evidence="5" id="KW-1133">Transmembrane helix</keyword>
<dbReference type="InterPro" id="IPR032675">
    <property type="entry name" value="LRR_dom_sf"/>
</dbReference>
<gene>
    <name evidence="8" type="ORF">MNOR_LOCUS5703</name>
</gene>
<evidence type="ECO:0000256" key="6">
    <source>
        <dbReference type="SAM" id="SignalP"/>
    </source>
</evidence>
<dbReference type="InterPro" id="IPR003591">
    <property type="entry name" value="Leu-rich_rpt_typical-subtyp"/>
</dbReference>
<evidence type="ECO:0000256" key="4">
    <source>
        <dbReference type="ARBA" id="ARBA00023180"/>
    </source>
</evidence>
<evidence type="ECO:0000313" key="9">
    <source>
        <dbReference type="Proteomes" id="UP001497623"/>
    </source>
</evidence>
<dbReference type="FunFam" id="3.80.10.10:FF:000770">
    <property type="entry name" value="Uncharacterized protein"/>
    <property type="match status" value="1"/>
</dbReference>
<dbReference type="AlphaFoldDB" id="A0AAV2PZE7"/>
<dbReference type="InterPro" id="IPR050333">
    <property type="entry name" value="SLRP"/>
</dbReference>
<keyword evidence="5" id="KW-0472">Membrane</keyword>
<keyword evidence="9" id="KW-1185">Reference proteome</keyword>